<dbReference type="SUPFAM" id="SSF51306">
    <property type="entry name" value="LexA/Signal peptidase"/>
    <property type="match status" value="1"/>
</dbReference>
<evidence type="ECO:0000313" key="1">
    <source>
        <dbReference type="EMBL" id="SNS17067.1"/>
    </source>
</evidence>
<dbReference type="CDD" id="cd00093">
    <property type="entry name" value="HTH_XRE"/>
    <property type="match status" value="1"/>
</dbReference>
<evidence type="ECO:0000313" key="2">
    <source>
        <dbReference type="Proteomes" id="UP000198324"/>
    </source>
</evidence>
<sequence>MDFTNNLRQILWDRIGEGKTFPNRKRMADALGIDPSQLNRFIEGERGLSVDTLGRVLDGLGARLVLPGEAPPEVAREVCFVSARPTGTVGDPAPPASEDYFAVPLATEPVAAGPGRIPQDDIRGWVLVWRHHESVRFRSDLVAVSIGKGEVSMVPTLHPGDIVLVDRGEKAPDPPGKIMLVCEPDGGCAVKRVSTRPVDGDLELVFYSDNSRDYPPRVFRLNRDYGGELSAAIGGRVVWAWSDMTRK</sequence>
<dbReference type="RefSeq" id="WP_089275226.1">
    <property type="nucleotide sequence ID" value="NZ_FZOC01000007.1"/>
</dbReference>
<dbReference type="EMBL" id="FZOC01000007">
    <property type="protein sequence ID" value="SNS17067.1"/>
    <property type="molecule type" value="Genomic_DNA"/>
</dbReference>
<dbReference type="InterPro" id="IPR039418">
    <property type="entry name" value="LexA-like"/>
</dbReference>
<name>A0A239CA19_9BACT</name>
<dbReference type="AlphaFoldDB" id="A0A239CA19"/>
<proteinExistence type="predicted"/>
<dbReference type="InterPro" id="IPR001387">
    <property type="entry name" value="Cro/C1-type_HTH"/>
</dbReference>
<gene>
    <name evidence="1" type="ORF">SAMN04488503_3037</name>
</gene>
<dbReference type="InterPro" id="IPR036286">
    <property type="entry name" value="LexA/Signal_pep-like_sf"/>
</dbReference>
<reference evidence="1 2" key="1">
    <citation type="submission" date="2017-06" db="EMBL/GenBank/DDBJ databases">
        <authorList>
            <person name="Kim H.J."/>
            <person name="Triplett B.A."/>
        </authorList>
    </citation>
    <scope>NUCLEOTIDE SEQUENCE [LARGE SCALE GENOMIC DNA]</scope>
    <source>
        <strain evidence="1 2">DSM 13116</strain>
    </source>
</reference>
<dbReference type="OrthoDB" id="5460881at2"/>
<organism evidence="1 2">
    <name type="scientific">Humidesulfovibrio mexicanus</name>
    <dbReference type="NCBI Taxonomy" id="147047"/>
    <lineage>
        <taxon>Bacteria</taxon>
        <taxon>Pseudomonadati</taxon>
        <taxon>Thermodesulfobacteriota</taxon>
        <taxon>Desulfovibrionia</taxon>
        <taxon>Desulfovibrionales</taxon>
        <taxon>Desulfovibrionaceae</taxon>
        <taxon>Humidesulfovibrio</taxon>
    </lineage>
</organism>
<accession>A0A239CA19</accession>
<dbReference type="CDD" id="cd06529">
    <property type="entry name" value="S24_LexA-like"/>
    <property type="match status" value="1"/>
</dbReference>
<protein>
    <submittedName>
        <fullName evidence="1">Peptidase S24-like</fullName>
    </submittedName>
</protein>
<keyword evidence="2" id="KW-1185">Reference proteome</keyword>
<dbReference type="Gene3D" id="2.10.109.10">
    <property type="entry name" value="Umud Fragment, subunit A"/>
    <property type="match status" value="1"/>
</dbReference>
<dbReference type="Proteomes" id="UP000198324">
    <property type="component" value="Unassembled WGS sequence"/>
</dbReference>